<sequence length="301" mass="33215">MRRSSFLGSLKDKFRTALDGESEKSESKNSLAPNNPFADPDDAPPAYSAVASSSSAPPSQITSSDDKYAFLASFDTIFLIDDSGSMHGSKWQEVAAVLLKITDICTARDKDGIDLYFLNHRSGEFPTDAGKPAGGYYGIDTPEKVHMAFQRASPRGGTPTGQRLEDILDPYIARLNTSKPLPEDVEKIKPINIIVITDGSPTDDPERVILHYARKLDMFNAPSHQVGIQFFQIGDEKSAAQALKDLDDELVKQKVRDMVDTVTWDGKSSNRRKNLTAEGILKVVLGAVVRRLDRRDIQETR</sequence>
<proteinExistence type="predicted"/>
<gene>
    <name evidence="4" type="ORF">TGAM01_v202991</name>
    <name evidence="3" type="ORF">TGAMA5MH_01550</name>
</gene>
<dbReference type="AlphaFoldDB" id="A0A0W7VY27"/>
<dbReference type="Proteomes" id="UP000054821">
    <property type="component" value="Unassembled WGS sequence"/>
</dbReference>
<feature type="region of interest" description="Disordered" evidence="1">
    <location>
        <begin position="17"/>
        <end position="62"/>
    </location>
</feature>
<dbReference type="PANTHER" id="PTHR34706">
    <property type="entry name" value="SLR1338 PROTEIN"/>
    <property type="match status" value="1"/>
</dbReference>
<feature type="compositionally biased region" description="Basic and acidic residues" evidence="1">
    <location>
        <begin position="17"/>
        <end position="27"/>
    </location>
</feature>
<dbReference type="Pfam" id="PF00092">
    <property type="entry name" value="VWA"/>
    <property type="match status" value="1"/>
</dbReference>
<reference evidence="3 6" key="2">
    <citation type="submission" date="2017-02" db="EMBL/GenBank/DDBJ databases">
        <title>Genomes of Trichoderma spp. with biocontrol activity.</title>
        <authorList>
            <person name="Gardiner D."/>
            <person name="Kazan K."/>
            <person name="Vos C."/>
            <person name="Harvey P."/>
        </authorList>
    </citation>
    <scope>NUCLEOTIDE SEQUENCE [LARGE SCALE GENOMIC DNA]</scope>
    <source>
        <strain evidence="3 6">A5MH</strain>
    </source>
</reference>
<name>A0A0W7VY27_9HYPO</name>
<evidence type="ECO:0000313" key="6">
    <source>
        <dbReference type="Proteomes" id="UP000236546"/>
    </source>
</evidence>
<dbReference type="STRING" id="398673.A0A0W7VY27"/>
<evidence type="ECO:0000313" key="4">
    <source>
        <dbReference type="EMBL" id="PON27854.1"/>
    </source>
</evidence>
<reference evidence="4" key="3">
    <citation type="submission" date="2017-08" db="EMBL/GenBank/DDBJ databases">
        <title>Trichoderma gamsii strain T6085, whole genome shotgun sequencing project.</title>
        <authorList>
            <person name="Baroncelli R."/>
        </authorList>
    </citation>
    <scope>NUCLEOTIDE SEQUENCE</scope>
    <source>
        <strain evidence="4">T6085</strain>
    </source>
</reference>
<dbReference type="EMBL" id="MTYH01000013">
    <property type="protein sequence ID" value="PNP47726.1"/>
    <property type="molecule type" value="Genomic_DNA"/>
</dbReference>
<evidence type="ECO:0000313" key="5">
    <source>
        <dbReference type="Proteomes" id="UP000054821"/>
    </source>
</evidence>
<reference evidence="4 5" key="1">
    <citation type="journal article" date="2016" name="Genome Announc.">
        <title>Draft Whole-Genome Sequence of Trichoderma gamsii T6085, a Promising Biocontrol Agent of Fusarium Head Blight on Wheat.</title>
        <authorList>
            <person name="Baroncelli R."/>
            <person name="Zapparata A."/>
            <person name="Piaggeschi G."/>
            <person name="Sarrocco S."/>
            <person name="Vannacci G."/>
        </authorList>
    </citation>
    <scope>NUCLEOTIDE SEQUENCE [LARGE SCALE GENOMIC DNA]</scope>
    <source>
        <strain evidence="4 5">T6085</strain>
    </source>
</reference>
<dbReference type="RefSeq" id="XP_018664265.1">
    <property type="nucleotide sequence ID" value="XM_018802347.1"/>
</dbReference>
<protein>
    <recommendedName>
        <fullName evidence="2">VWFA domain-containing protein</fullName>
    </recommendedName>
</protein>
<dbReference type="Gene3D" id="3.40.50.410">
    <property type="entry name" value="von Willebrand factor, type A domain"/>
    <property type="match status" value="1"/>
</dbReference>
<dbReference type="InterPro" id="IPR002035">
    <property type="entry name" value="VWF_A"/>
</dbReference>
<accession>A0A0W7VY27</accession>
<dbReference type="OrthoDB" id="2142040at2759"/>
<dbReference type="Proteomes" id="UP000236546">
    <property type="component" value="Unassembled WGS sequence"/>
</dbReference>
<dbReference type="PROSITE" id="PS50234">
    <property type="entry name" value="VWFA"/>
    <property type="match status" value="1"/>
</dbReference>
<keyword evidence="5" id="KW-1185">Reference proteome</keyword>
<organism evidence="3 6">
    <name type="scientific">Trichoderma gamsii</name>
    <dbReference type="NCBI Taxonomy" id="398673"/>
    <lineage>
        <taxon>Eukaryota</taxon>
        <taxon>Fungi</taxon>
        <taxon>Dikarya</taxon>
        <taxon>Ascomycota</taxon>
        <taxon>Pezizomycotina</taxon>
        <taxon>Sordariomycetes</taxon>
        <taxon>Hypocreomycetidae</taxon>
        <taxon>Hypocreales</taxon>
        <taxon>Hypocreaceae</taxon>
        <taxon>Trichoderma</taxon>
    </lineage>
</organism>
<evidence type="ECO:0000313" key="3">
    <source>
        <dbReference type="EMBL" id="PNP47726.1"/>
    </source>
</evidence>
<comment type="caution">
    <text evidence="3">The sequence shown here is derived from an EMBL/GenBank/DDBJ whole genome shotgun (WGS) entry which is preliminary data.</text>
</comment>
<dbReference type="EMBL" id="JPDN02000008">
    <property type="protein sequence ID" value="PON27854.1"/>
    <property type="molecule type" value="Genomic_DNA"/>
</dbReference>
<feature type="compositionally biased region" description="Low complexity" evidence="1">
    <location>
        <begin position="32"/>
        <end position="62"/>
    </location>
</feature>
<dbReference type="PANTHER" id="PTHR34706:SF1">
    <property type="entry name" value="VWFA DOMAIN-CONTAINING PROTEIN"/>
    <property type="match status" value="1"/>
</dbReference>
<dbReference type="SUPFAM" id="SSF53300">
    <property type="entry name" value="vWA-like"/>
    <property type="match status" value="1"/>
</dbReference>
<evidence type="ECO:0000259" key="2">
    <source>
        <dbReference type="PROSITE" id="PS50234"/>
    </source>
</evidence>
<dbReference type="InterPro" id="IPR036465">
    <property type="entry name" value="vWFA_dom_sf"/>
</dbReference>
<feature type="domain" description="VWFA" evidence="2">
    <location>
        <begin position="75"/>
        <end position="246"/>
    </location>
</feature>
<evidence type="ECO:0000256" key="1">
    <source>
        <dbReference type="SAM" id="MobiDB-lite"/>
    </source>
</evidence>
<dbReference type="GeneID" id="29982430"/>